<dbReference type="Pfam" id="PF22745">
    <property type="entry name" value="Nlig-Ia"/>
    <property type="match status" value="1"/>
</dbReference>
<evidence type="ECO:0000256" key="4">
    <source>
        <dbReference type="ARBA" id="ARBA00022763"/>
    </source>
</evidence>
<evidence type="ECO:0000256" key="2">
    <source>
        <dbReference type="ARBA" id="ARBA00022705"/>
    </source>
</evidence>
<keyword evidence="2" id="KW-0235">DNA replication</keyword>
<accession>A0A7C5HS11</accession>
<dbReference type="Gene3D" id="1.10.287.610">
    <property type="entry name" value="Helix hairpin bin"/>
    <property type="match status" value="1"/>
</dbReference>
<dbReference type="SUPFAM" id="SSF56091">
    <property type="entry name" value="DNA ligase/mRNA capping enzyme, catalytic domain"/>
    <property type="match status" value="1"/>
</dbReference>
<evidence type="ECO:0000256" key="3">
    <source>
        <dbReference type="ARBA" id="ARBA00022723"/>
    </source>
</evidence>
<keyword evidence="7" id="KW-0520">NAD</keyword>
<dbReference type="GO" id="GO:0046872">
    <property type="term" value="F:metal ion binding"/>
    <property type="evidence" value="ECO:0007669"/>
    <property type="project" value="UniProtKB-KW"/>
</dbReference>
<dbReference type="GO" id="GO:0006260">
    <property type="term" value="P:DNA replication"/>
    <property type="evidence" value="ECO:0007669"/>
    <property type="project" value="UniProtKB-KW"/>
</dbReference>
<evidence type="ECO:0000256" key="8">
    <source>
        <dbReference type="ARBA" id="ARBA00023204"/>
    </source>
</evidence>
<dbReference type="EC" id="6.5.1.2" evidence="9"/>
<dbReference type="Proteomes" id="UP000886129">
    <property type="component" value="Unassembled WGS sequence"/>
</dbReference>
<protein>
    <submittedName>
        <fullName evidence="9">NAD-dependent DNA ligase LigA</fullName>
        <ecNumber evidence="9">6.5.1.2</ecNumber>
    </submittedName>
</protein>
<evidence type="ECO:0000256" key="5">
    <source>
        <dbReference type="ARBA" id="ARBA00022833"/>
    </source>
</evidence>
<dbReference type="AlphaFoldDB" id="A0A7C5HS11"/>
<organism evidence="9">
    <name type="scientific">Kosmotoga arenicorallina</name>
    <dbReference type="NCBI Taxonomy" id="688066"/>
    <lineage>
        <taxon>Bacteria</taxon>
        <taxon>Thermotogati</taxon>
        <taxon>Thermotogota</taxon>
        <taxon>Thermotogae</taxon>
        <taxon>Kosmotogales</taxon>
        <taxon>Kosmotogaceae</taxon>
        <taxon>Kosmotoga</taxon>
    </lineage>
</organism>
<proteinExistence type="predicted"/>
<keyword evidence="8" id="KW-0234">DNA repair</keyword>
<keyword evidence="4" id="KW-0227">DNA damage</keyword>
<dbReference type="FunFam" id="1.10.287.610:FF:000002">
    <property type="entry name" value="DNA ligase"/>
    <property type="match status" value="1"/>
</dbReference>
<dbReference type="GO" id="GO:0006281">
    <property type="term" value="P:DNA repair"/>
    <property type="evidence" value="ECO:0007669"/>
    <property type="project" value="UniProtKB-KW"/>
</dbReference>
<reference evidence="9" key="1">
    <citation type="journal article" date="2020" name="mSystems">
        <title>Genome- and Community-Level Interaction Insights into Carbon Utilization and Element Cycling Functions of Hydrothermarchaeota in Hydrothermal Sediment.</title>
        <authorList>
            <person name="Zhou Z."/>
            <person name="Liu Y."/>
            <person name="Xu W."/>
            <person name="Pan J."/>
            <person name="Luo Z.H."/>
            <person name="Li M."/>
        </authorList>
    </citation>
    <scope>NUCLEOTIDE SEQUENCE [LARGE SCALE GENOMIC DNA]</scope>
    <source>
        <strain evidence="9">HyVt-80</strain>
    </source>
</reference>
<keyword evidence="5" id="KW-0862">Zinc</keyword>
<dbReference type="Gene3D" id="3.30.470.30">
    <property type="entry name" value="DNA ligase/mRNA capping enzyme"/>
    <property type="match status" value="1"/>
</dbReference>
<keyword evidence="3" id="KW-0479">Metal-binding</keyword>
<evidence type="ECO:0000256" key="6">
    <source>
        <dbReference type="ARBA" id="ARBA00022842"/>
    </source>
</evidence>
<evidence type="ECO:0000256" key="1">
    <source>
        <dbReference type="ARBA" id="ARBA00022598"/>
    </source>
</evidence>
<evidence type="ECO:0000313" key="9">
    <source>
        <dbReference type="EMBL" id="HHF08487.1"/>
    </source>
</evidence>
<feature type="non-terminal residue" evidence="9">
    <location>
        <position position="97"/>
    </location>
</feature>
<name>A0A7C5HS11_9BACT</name>
<sequence>MKRAKKLREELNYHSYRYYVLNDPIITDQEYDEMLKELMMLERKYPELITPDSPTQRVGEKPAEGFKEVRHFTRLYSLDNTYSEEEVLEFHNRVKRL</sequence>
<dbReference type="GO" id="GO:0003911">
    <property type="term" value="F:DNA ligase (NAD+) activity"/>
    <property type="evidence" value="ECO:0007669"/>
    <property type="project" value="UniProtKB-EC"/>
</dbReference>
<gene>
    <name evidence="9" type="primary">ligA</name>
    <name evidence="9" type="ORF">ENL26_01780</name>
</gene>
<evidence type="ECO:0000256" key="7">
    <source>
        <dbReference type="ARBA" id="ARBA00023027"/>
    </source>
</evidence>
<keyword evidence="6" id="KW-0460">Magnesium</keyword>
<dbReference type="EMBL" id="DRTH01000104">
    <property type="protein sequence ID" value="HHF08487.1"/>
    <property type="molecule type" value="Genomic_DNA"/>
</dbReference>
<keyword evidence="1 9" id="KW-0436">Ligase</keyword>
<comment type="caution">
    <text evidence="9">The sequence shown here is derived from an EMBL/GenBank/DDBJ whole genome shotgun (WGS) entry which is preliminary data.</text>
</comment>